<comment type="caution">
    <text evidence="1">The sequence shown here is derived from an EMBL/GenBank/DDBJ whole genome shotgun (WGS) entry which is preliminary data.</text>
</comment>
<dbReference type="RefSeq" id="WP_066187663.1">
    <property type="nucleotide sequence ID" value="NZ_LCUJ01000013.1"/>
</dbReference>
<protein>
    <submittedName>
        <fullName evidence="1">Uncharacterized protein</fullName>
    </submittedName>
</protein>
<proteinExistence type="predicted"/>
<dbReference type="EMBL" id="LCUJ01000013">
    <property type="protein sequence ID" value="OCL96675.1"/>
    <property type="molecule type" value="Genomic_DNA"/>
</dbReference>
<dbReference type="AlphaFoldDB" id="A0A1C0B350"/>
<name>A0A1C0B350_9BACT</name>
<sequence>MKKINFIKKISFIFILLIMFDMFHTAYGVKDYTNGRAYLKYYKNKTYKGVYIVNNEGKESAILLYGNNKMIAYRLPSNDSTDGRNFNYCYSNALFNTICYIPLSDIYIELNPILWDRIQAWLVSKLSGFEEQKFSIYDENINEYWEEGDRIR</sequence>
<gene>
    <name evidence="1" type="ORF">AAX29_02007</name>
</gene>
<dbReference type="Proteomes" id="UP000093281">
    <property type="component" value="Unassembled WGS sequence"/>
</dbReference>
<reference evidence="2" key="1">
    <citation type="submission" date="2015-05" db="EMBL/GenBank/DDBJ databases">
        <authorList>
            <person name="Rovetto F."/>
            <person name="Cocolin L."/>
            <person name="Illeghems K."/>
            <person name="Van Nieuwerburgh F."/>
            <person name="Houf K."/>
        </authorList>
    </citation>
    <scope>NUCLEOTIDE SEQUENCE [LARGE SCALE GENOMIC DNA]</scope>
    <source>
        <strain evidence="2">DU22</strain>
    </source>
</reference>
<evidence type="ECO:0000313" key="1">
    <source>
        <dbReference type="EMBL" id="OCL96675.1"/>
    </source>
</evidence>
<evidence type="ECO:0000313" key="2">
    <source>
        <dbReference type="Proteomes" id="UP000093281"/>
    </source>
</evidence>
<organism evidence="1 2">
    <name type="scientific">Aliarcobacter thereius</name>
    <dbReference type="NCBI Taxonomy" id="544718"/>
    <lineage>
        <taxon>Bacteria</taxon>
        <taxon>Pseudomonadati</taxon>
        <taxon>Campylobacterota</taxon>
        <taxon>Epsilonproteobacteria</taxon>
        <taxon>Campylobacterales</taxon>
        <taxon>Arcobacteraceae</taxon>
        <taxon>Aliarcobacter</taxon>
    </lineage>
</organism>
<accession>A0A1C0B350</accession>